<evidence type="ECO:0000313" key="3">
    <source>
        <dbReference type="Proteomes" id="UP000033483"/>
    </source>
</evidence>
<sequence>MASFSRPCIAPSFTSLHRLSYTRLTRSLSLQSRFCSNAKASKPLDILFYGSDQFSCASLRALADEQAANPALVRSINVVVRPGKPFGRGMKRTREVPLKTLAQELLKKKKKKTNAKPPTAYNLIVAVSFGLLIPSRLICAAEYGGLNLHPSMLPDFRGAAPLHHTLLQGRKHIGISLQTLHETSFDRGTILAQTPFPGLPVPENCTLAELYDIVTAPAAAMLVDGLRAGVHVSPHRHVGWTPPADYTVREARRLGKTDGCVDWARWTAEQVERRVRVLGTVWTVLRNDKAQKLRVQLTQVENVEEDVVVPIEGKRVVIVGEGGAENSVVVRGGTIDGGIVLEMSAGGLLKVQKVKVEGKTEGVAANSLVPFQLKMP</sequence>
<dbReference type="EMBL" id="LAEV01001486">
    <property type="protein sequence ID" value="KKA27953.1"/>
    <property type="molecule type" value="Genomic_DNA"/>
</dbReference>
<dbReference type="InterPro" id="IPR036477">
    <property type="entry name" value="Formyl_transf_N_sf"/>
</dbReference>
<dbReference type="OrthoDB" id="10268103at2759"/>
<feature type="domain" description="Formyl transferase N-terminal" evidence="1">
    <location>
        <begin position="46"/>
        <end position="222"/>
    </location>
</feature>
<evidence type="ECO:0000259" key="1">
    <source>
        <dbReference type="Pfam" id="PF00551"/>
    </source>
</evidence>
<dbReference type="GO" id="GO:0004479">
    <property type="term" value="F:methionyl-tRNA formyltransferase activity"/>
    <property type="evidence" value="ECO:0007669"/>
    <property type="project" value="TreeGrafter"/>
</dbReference>
<dbReference type="GO" id="GO:0005739">
    <property type="term" value="C:mitochondrion"/>
    <property type="evidence" value="ECO:0007669"/>
    <property type="project" value="TreeGrafter"/>
</dbReference>
<reference evidence="2 3" key="1">
    <citation type="submission" date="2015-03" db="EMBL/GenBank/DDBJ databases">
        <authorList>
            <person name="Radwan O."/>
            <person name="Al-Naeli F.A."/>
            <person name="Rendon G.A."/>
            <person name="Fields C."/>
        </authorList>
    </citation>
    <scope>NUCLEOTIDE SEQUENCE [LARGE SCALE GENOMIC DNA]</scope>
    <source>
        <strain evidence="2">CR-DP1</strain>
    </source>
</reference>
<dbReference type="InterPro" id="IPR002376">
    <property type="entry name" value="Formyl_transf_N"/>
</dbReference>
<dbReference type="Gene3D" id="3.40.50.12230">
    <property type="match status" value="1"/>
</dbReference>
<dbReference type="PANTHER" id="PTHR11138:SF5">
    <property type="entry name" value="METHIONYL-TRNA FORMYLTRANSFERASE, MITOCHONDRIAL"/>
    <property type="match status" value="1"/>
</dbReference>
<protein>
    <recommendedName>
        <fullName evidence="1">Formyl transferase N-terminal domain-containing protein</fullName>
    </recommendedName>
</protein>
<gene>
    <name evidence="2" type="ORF">TD95_001194</name>
</gene>
<evidence type="ECO:0000313" key="2">
    <source>
        <dbReference type="EMBL" id="KKA27953.1"/>
    </source>
</evidence>
<keyword evidence="3" id="KW-1185">Reference proteome</keyword>
<dbReference type="Proteomes" id="UP000033483">
    <property type="component" value="Unassembled WGS sequence"/>
</dbReference>
<name>A0A0F4ZDJ4_9PEZI</name>
<dbReference type="AlphaFoldDB" id="A0A0F4ZDJ4"/>
<proteinExistence type="predicted"/>
<accession>A0A0F4ZDJ4</accession>
<dbReference type="SUPFAM" id="SSF53328">
    <property type="entry name" value="Formyltransferase"/>
    <property type="match status" value="1"/>
</dbReference>
<organism evidence="2 3">
    <name type="scientific">Thielaviopsis punctulata</name>
    <dbReference type="NCBI Taxonomy" id="72032"/>
    <lineage>
        <taxon>Eukaryota</taxon>
        <taxon>Fungi</taxon>
        <taxon>Dikarya</taxon>
        <taxon>Ascomycota</taxon>
        <taxon>Pezizomycotina</taxon>
        <taxon>Sordariomycetes</taxon>
        <taxon>Hypocreomycetidae</taxon>
        <taxon>Microascales</taxon>
        <taxon>Ceratocystidaceae</taxon>
        <taxon>Thielaviopsis</taxon>
    </lineage>
</organism>
<dbReference type="Pfam" id="PF00551">
    <property type="entry name" value="Formyl_trans_N"/>
    <property type="match status" value="1"/>
</dbReference>
<comment type="caution">
    <text evidence="2">The sequence shown here is derived from an EMBL/GenBank/DDBJ whole genome shotgun (WGS) entry which is preliminary data.</text>
</comment>
<dbReference type="PANTHER" id="PTHR11138">
    <property type="entry name" value="METHIONYL-TRNA FORMYLTRANSFERASE"/>
    <property type="match status" value="1"/>
</dbReference>